<evidence type="ECO:0000313" key="2">
    <source>
        <dbReference type="EMBL" id="SPP82104.1"/>
    </source>
</evidence>
<name>A0A3B0JI70_DROGU</name>
<dbReference type="EMBL" id="OUUW01000006">
    <property type="protein sequence ID" value="SPP82104.1"/>
    <property type="molecule type" value="Genomic_DNA"/>
</dbReference>
<evidence type="ECO:0000313" key="3">
    <source>
        <dbReference type="Proteomes" id="UP000268350"/>
    </source>
</evidence>
<sequence>MPNKRKVTKSKPRSSIVFRRLKKPKPVSLRSLGDLNGLEKARVASALDAAANLAAENLKNNENLMQKEKLKSPLAHDFLPDDIEALQSESKKKIRNRVANAMRLLNFIEGGCEDSDSKDTTPVTLSQMHARARSRSAHRRSAAMSQRNNDVCSNCLIRCRSRGHRPNIQRGDKK</sequence>
<feature type="compositionally biased region" description="Basic residues" evidence="1">
    <location>
        <begin position="1"/>
        <end position="12"/>
    </location>
</feature>
<organism evidence="2 3">
    <name type="scientific">Drosophila guanche</name>
    <name type="common">Fruit fly</name>
    <dbReference type="NCBI Taxonomy" id="7266"/>
    <lineage>
        <taxon>Eukaryota</taxon>
        <taxon>Metazoa</taxon>
        <taxon>Ecdysozoa</taxon>
        <taxon>Arthropoda</taxon>
        <taxon>Hexapoda</taxon>
        <taxon>Insecta</taxon>
        <taxon>Pterygota</taxon>
        <taxon>Neoptera</taxon>
        <taxon>Endopterygota</taxon>
        <taxon>Diptera</taxon>
        <taxon>Brachycera</taxon>
        <taxon>Muscomorpha</taxon>
        <taxon>Ephydroidea</taxon>
        <taxon>Drosophilidae</taxon>
        <taxon>Drosophila</taxon>
        <taxon>Sophophora</taxon>
    </lineage>
</organism>
<feature type="region of interest" description="Disordered" evidence="1">
    <location>
        <begin position="1"/>
        <end position="20"/>
    </location>
</feature>
<dbReference type="AlphaFoldDB" id="A0A3B0JI70"/>
<dbReference type="OMA" id="RICGRPM"/>
<protein>
    <submittedName>
        <fullName evidence="2">Uncharacterized protein</fullName>
    </submittedName>
</protein>
<proteinExistence type="predicted"/>
<accession>A0A3B0JI70</accession>
<dbReference type="Proteomes" id="UP000268350">
    <property type="component" value="Unassembled WGS sequence"/>
</dbReference>
<evidence type="ECO:0000256" key="1">
    <source>
        <dbReference type="SAM" id="MobiDB-lite"/>
    </source>
</evidence>
<keyword evidence="3" id="KW-1185">Reference proteome</keyword>
<gene>
    <name evidence="2" type="ORF">DGUA_6G013916</name>
</gene>
<reference evidence="3" key="1">
    <citation type="submission" date="2018-01" db="EMBL/GenBank/DDBJ databases">
        <authorList>
            <person name="Alioto T."/>
            <person name="Alioto T."/>
        </authorList>
    </citation>
    <scope>NUCLEOTIDE SEQUENCE [LARGE SCALE GENOMIC DNA]</scope>
</reference>